<dbReference type="SUPFAM" id="SSF52047">
    <property type="entry name" value="RNI-like"/>
    <property type="match status" value="2"/>
</dbReference>
<dbReference type="Gene3D" id="3.80.10.10">
    <property type="entry name" value="Ribonuclease Inhibitor"/>
    <property type="match status" value="2"/>
</dbReference>
<dbReference type="InterPro" id="IPR053197">
    <property type="entry name" value="F-box_SCFL_complex_component"/>
</dbReference>
<organism evidence="3 4">
    <name type="scientific">Quercus suber</name>
    <name type="common">Cork oak</name>
    <dbReference type="NCBI Taxonomy" id="58331"/>
    <lineage>
        <taxon>Eukaryota</taxon>
        <taxon>Viridiplantae</taxon>
        <taxon>Streptophyta</taxon>
        <taxon>Embryophyta</taxon>
        <taxon>Tracheophyta</taxon>
        <taxon>Spermatophyta</taxon>
        <taxon>Magnoliopsida</taxon>
        <taxon>eudicotyledons</taxon>
        <taxon>Gunneridae</taxon>
        <taxon>Pentapetalae</taxon>
        <taxon>rosids</taxon>
        <taxon>fabids</taxon>
        <taxon>Fagales</taxon>
        <taxon>Fagaceae</taxon>
        <taxon>Quercus</taxon>
    </lineage>
</organism>
<sequence length="1248" mass="143695">MEEESYGSSSERSSTSREESAPYSTDNSSHATNPMNSEEEEEEEESSSSDDYPSKRRKHGPIVEEEDRISTLPDSILLTILSSLCTKDAVRTGVLSKRWAYLWTFVPSLRFADYYFRHAADRANFVDNVLLLHRASKLTNFSVEVEYSPELKPRVDLWVRFATTAKVDQLSLLLSSCFYKLPQHLYANEFVSELNFRACEIKPNGLVRWSSLKRLCLWNLALHQDVLNEVLLGSPRLEFLELRSCNKLNRLDIVSESLKKLVMDSYSEDYPELEIVAPKIESLEIIGEFYGMKKCQIKNALALVEVRVDFEITMEYEDEEQEEDHYKNCENVVRELFESLNQVKKLIVGRWCLKVLSIMSVKHLSSPVLNCKCLTMKTSMEKWNLPGIASLLQSSPYVETLVIDIIFSNHDSEFLDRIYDEVNHWKSKEVYFKSLLQCLKTVKIFGFGERFHTKDVFILVVEFLLKNAKVLEKMVITEPWIMQNGIHNMQLKFLQLSQKLLSFPGISPHAVVDQLSLCLSAPHLNPYGNDGYTLPQHLCADEFVSELDFHFCKIKPKGLVGWSSLKFLCIGYTALSEDVINKVLMGSPRLEFLKLQNFIDFNRFDILSESLRKLVIDSCYSKCHEPIELEIVAPKIECLEILGNFYGKRTGQHWLSDEEEEVCKDSVEVVSELFENLHQVKKLIVGKWRLKLEFPLDFTIDNNFDHEGYWKSQNRAFGCLSRRLKTVEIVGFEAKCFGLKYLIGLVQFPLKHARVLEKLVMYGKAEAKSYGSSERSSTSSEESAPYSTDNSSHATNPMNSEEEEESSSSDDCPSKRRKHGPIVEEEEDRISTLPDSILLTILSSLCTKDTVRTGVLSKRWAYLWTFVPSLRFTDYYFRHAADRANFVDNVLLLHRASKLTNFSVEVEYNPELKPRVDLWVRFATTAKVDQLSLLLSSCFYKLPQHLYANEFVSELNFRACEIKPNGLVRWSSLKRLCLWNLALHQDVLNKVLLGSPRLEFLELRNCDKFNRLDIVSESLKKLVMDSYDEDYPLELEIVAPKIESLEIIGDFYGMKKCQIKNASALVEVRVDFVIRMEYEDEEQEEDHDKNCENVVRELFESLNQVKKLIVGRWCLKVGSVYNVSETSVFSSVKLQMSNDENKHGKMGSSWHCKPASKFALCGDIGYRYHILQPRLRASNNDSLRLKAKMDDDQHNEFGSEISEEGDVQEINDKDDVVEVDKNHEEDGVDLTECVADEQVEVDIDEGDL</sequence>
<proteinExistence type="predicted"/>
<dbReference type="Gene3D" id="1.20.1280.50">
    <property type="match status" value="1"/>
</dbReference>
<dbReference type="SMART" id="SM00256">
    <property type="entry name" value="FBOX"/>
    <property type="match status" value="2"/>
</dbReference>
<feature type="compositionally biased region" description="Low complexity" evidence="1">
    <location>
        <begin position="1"/>
        <end position="13"/>
    </location>
</feature>
<dbReference type="EMBL" id="PKMF04000421">
    <property type="protein sequence ID" value="KAK7832577.1"/>
    <property type="molecule type" value="Genomic_DNA"/>
</dbReference>
<name>A0AAW0JZX8_QUESU</name>
<dbReference type="InterPro" id="IPR036047">
    <property type="entry name" value="F-box-like_dom_sf"/>
</dbReference>
<dbReference type="Proteomes" id="UP000237347">
    <property type="component" value="Unassembled WGS sequence"/>
</dbReference>
<dbReference type="Pfam" id="PF00646">
    <property type="entry name" value="F-box"/>
    <property type="match status" value="2"/>
</dbReference>
<dbReference type="PANTHER" id="PTHR34223">
    <property type="entry name" value="OS11G0201299 PROTEIN"/>
    <property type="match status" value="1"/>
</dbReference>
<comment type="caution">
    <text evidence="3">The sequence shown here is derived from an EMBL/GenBank/DDBJ whole genome shotgun (WGS) entry which is preliminary data.</text>
</comment>
<gene>
    <name evidence="3" type="ORF">CFP56_026285</name>
</gene>
<accession>A0AAW0JZX8</accession>
<dbReference type="InterPro" id="IPR053781">
    <property type="entry name" value="F-box_AtFBL13-like"/>
</dbReference>
<reference evidence="3 4" key="1">
    <citation type="journal article" date="2018" name="Sci. Data">
        <title>The draft genome sequence of cork oak.</title>
        <authorList>
            <person name="Ramos A.M."/>
            <person name="Usie A."/>
            <person name="Barbosa P."/>
            <person name="Barros P.M."/>
            <person name="Capote T."/>
            <person name="Chaves I."/>
            <person name="Simoes F."/>
            <person name="Abreu I."/>
            <person name="Carrasquinho I."/>
            <person name="Faro C."/>
            <person name="Guimaraes J.B."/>
            <person name="Mendonca D."/>
            <person name="Nobrega F."/>
            <person name="Rodrigues L."/>
            <person name="Saibo N.J.M."/>
            <person name="Varela M.C."/>
            <person name="Egas C."/>
            <person name="Matos J."/>
            <person name="Miguel C.M."/>
            <person name="Oliveira M.M."/>
            <person name="Ricardo C.P."/>
            <person name="Goncalves S."/>
        </authorList>
    </citation>
    <scope>NUCLEOTIDE SEQUENCE [LARGE SCALE GENOMIC DNA]</scope>
    <source>
        <strain evidence="4">cv. HL8</strain>
    </source>
</reference>
<dbReference type="InterPro" id="IPR032675">
    <property type="entry name" value="LRR_dom_sf"/>
</dbReference>
<dbReference type="SMART" id="SM00579">
    <property type="entry name" value="FBD"/>
    <property type="match status" value="1"/>
</dbReference>
<dbReference type="PANTHER" id="PTHR34223:SF51">
    <property type="entry name" value="OS06G0556300 PROTEIN"/>
    <property type="match status" value="1"/>
</dbReference>
<dbReference type="InterPro" id="IPR006566">
    <property type="entry name" value="FBD"/>
</dbReference>
<dbReference type="InterPro" id="IPR001810">
    <property type="entry name" value="F-box_dom"/>
</dbReference>
<keyword evidence="4" id="KW-1185">Reference proteome</keyword>
<feature type="domain" description="F-box" evidence="2">
    <location>
        <begin position="66"/>
        <end position="119"/>
    </location>
</feature>
<feature type="region of interest" description="Disordered" evidence="1">
    <location>
        <begin position="1"/>
        <end position="65"/>
    </location>
</feature>
<feature type="compositionally biased region" description="Polar residues" evidence="1">
    <location>
        <begin position="785"/>
        <end position="799"/>
    </location>
</feature>
<dbReference type="SUPFAM" id="SSF81383">
    <property type="entry name" value="F-box domain"/>
    <property type="match status" value="2"/>
</dbReference>
<feature type="compositionally biased region" description="Polar residues" evidence="1">
    <location>
        <begin position="22"/>
        <end position="36"/>
    </location>
</feature>
<dbReference type="AlphaFoldDB" id="A0AAW0JZX8"/>
<dbReference type="InterPro" id="IPR055411">
    <property type="entry name" value="LRR_FXL15/At3g58940/PEG3-like"/>
</dbReference>
<feature type="domain" description="F-box" evidence="2">
    <location>
        <begin position="827"/>
        <end position="880"/>
    </location>
</feature>
<dbReference type="CDD" id="cd22160">
    <property type="entry name" value="F-box_AtFBL13-like"/>
    <property type="match status" value="2"/>
</dbReference>
<dbReference type="Pfam" id="PF24758">
    <property type="entry name" value="LRR_At5g56370"/>
    <property type="match status" value="1"/>
</dbReference>
<feature type="region of interest" description="Disordered" evidence="1">
    <location>
        <begin position="771"/>
        <end position="828"/>
    </location>
</feature>
<evidence type="ECO:0000259" key="2">
    <source>
        <dbReference type="PROSITE" id="PS50181"/>
    </source>
</evidence>
<evidence type="ECO:0000256" key="1">
    <source>
        <dbReference type="SAM" id="MobiDB-lite"/>
    </source>
</evidence>
<evidence type="ECO:0000313" key="4">
    <source>
        <dbReference type="Proteomes" id="UP000237347"/>
    </source>
</evidence>
<dbReference type="PROSITE" id="PS50181">
    <property type="entry name" value="FBOX"/>
    <property type="match status" value="2"/>
</dbReference>
<protein>
    <submittedName>
        <fullName evidence="3">F-box protein</fullName>
    </submittedName>
</protein>
<dbReference type="Pfam" id="PF23622">
    <property type="entry name" value="LRR_At1g61320_AtMIF1"/>
    <property type="match status" value="2"/>
</dbReference>
<dbReference type="InterPro" id="IPR055357">
    <property type="entry name" value="LRR_At1g61320_AtMIF1"/>
</dbReference>
<evidence type="ECO:0000313" key="3">
    <source>
        <dbReference type="EMBL" id="KAK7832577.1"/>
    </source>
</evidence>
<feature type="compositionally biased region" description="Acidic residues" evidence="1">
    <location>
        <begin position="37"/>
        <end position="48"/>
    </location>
</feature>
<feature type="compositionally biased region" description="Low complexity" evidence="1">
    <location>
        <begin position="771"/>
        <end position="783"/>
    </location>
</feature>